<dbReference type="AlphaFoldDB" id="A0AAD8FDY4"/>
<reference evidence="2" key="2">
    <citation type="submission" date="2023-04" db="EMBL/GenBank/DDBJ databases">
        <authorList>
            <person name="Bu L."/>
            <person name="Lu L."/>
            <person name="Laidemitt M.R."/>
            <person name="Zhang S.M."/>
            <person name="Mutuku M."/>
            <person name="Mkoji G."/>
            <person name="Steinauer M."/>
            <person name="Loker E.S."/>
        </authorList>
    </citation>
    <scope>NUCLEOTIDE SEQUENCE</scope>
    <source>
        <strain evidence="2">KasaAsao</strain>
        <tissue evidence="2">Whole Snail</tissue>
    </source>
</reference>
<sequence>VQQWTSSVDPSKSPVARINYLRRDFLSSPAHVTYTMTKALRGQSAGNGPVHSDSRRGHFITGEKTTSQK</sequence>
<comment type="caution">
    <text evidence="2">The sequence shown here is derived from an EMBL/GenBank/DDBJ whole genome shotgun (WGS) entry which is preliminary data.</text>
</comment>
<dbReference type="EMBL" id="JASAOG010000030">
    <property type="protein sequence ID" value="KAK0061427.1"/>
    <property type="molecule type" value="Genomic_DNA"/>
</dbReference>
<reference evidence="2" key="1">
    <citation type="journal article" date="2023" name="PLoS Negl. Trop. Dis.">
        <title>A genome sequence for Biomphalaria pfeifferi, the major vector snail for the human-infecting parasite Schistosoma mansoni.</title>
        <authorList>
            <person name="Bu L."/>
            <person name="Lu L."/>
            <person name="Laidemitt M.R."/>
            <person name="Zhang S.M."/>
            <person name="Mutuku M."/>
            <person name="Mkoji G."/>
            <person name="Steinauer M."/>
            <person name="Loker E.S."/>
        </authorList>
    </citation>
    <scope>NUCLEOTIDE SEQUENCE</scope>
    <source>
        <strain evidence="2">KasaAsao</strain>
    </source>
</reference>
<feature type="non-terminal residue" evidence="2">
    <location>
        <position position="1"/>
    </location>
</feature>
<evidence type="ECO:0000313" key="2">
    <source>
        <dbReference type="EMBL" id="KAK0061427.1"/>
    </source>
</evidence>
<gene>
    <name evidence="2" type="ORF">Bpfe_009233</name>
</gene>
<dbReference type="Proteomes" id="UP001233172">
    <property type="component" value="Unassembled WGS sequence"/>
</dbReference>
<evidence type="ECO:0000313" key="3">
    <source>
        <dbReference type="Proteomes" id="UP001233172"/>
    </source>
</evidence>
<feature type="region of interest" description="Disordered" evidence="1">
    <location>
        <begin position="41"/>
        <end position="69"/>
    </location>
</feature>
<name>A0AAD8FDY4_BIOPF</name>
<accession>A0AAD8FDY4</accession>
<evidence type="ECO:0000256" key="1">
    <source>
        <dbReference type="SAM" id="MobiDB-lite"/>
    </source>
</evidence>
<keyword evidence="3" id="KW-1185">Reference proteome</keyword>
<protein>
    <submittedName>
        <fullName evidence="2">Uncharacterized protein</fullName>
    </submittedName>
</protein>
<organism evidence="2 3">
    <name type="scientific">Biomphalaria pfeifferi</name>
    <name type="common">Bloodfluke planorb</name>
    <name type="synonym">Freshwater snail</name>
    <dbReference type="NCBI Taxonomy" id="112525"/>
    <lineage>
        <taxon>Eukaryota</taxon>
        <taxon>Metazoa</taxon>
        <taxon>Spiralia</taxon>
        <taxon>Lophotrochozoa</taxon>
        <taxon>Mollusca</taxon>
        <taxon>Gastropoda</taxon>
        <taxon>Heterobranchia</taxon>
        <taxon>Euthyneura</taxon>
        <taxon>Panpulmonata</taxon>
        <taxon>Hygrophila</taxon>
        <taxon>Lymnaeoidea</taxon>
        <taxon>Planorbidae</taxon>
        <taxon>Biomphalaria</taxon>
    </lineage>
</organism>
<proteinExistence type="predicted"/>